<evidence type="ECO:0000259" key="2">
    <source>
        <dbReference type="PROSITE" id="PS52045"/>
    </source>
</evidence>
<dbReference type="InterPro" id="IPR053168">
    <property type="entry name" value="Glutamic_endopeptidase"/>
</dbReference>
<feature type="region of interest" description="Disordered" evidence="1">
    <location>
        <begin position="1"/>
        <end position="39"/>
    </location>
</feature>
<sequence>MSTRELERGHAAQQLERGRVARKGRLGGSSGGARHPSTTLSHFSYLTRGTHGVHYPPFPRYHVVYPKLYNDTKLHFFAAWNVGNDESIGCYNLRCKGFVLVNAHDFQTGDWSLYREDLGNAQIIGYWPKSLFTNLDKSASIIAWGGHVTYKKKERGPPMGSGHYANELEGKAAFMKNLEIFDEKGESHQLTDDGQFARIDKGKCYTVTELVDSGKYGLKDGVLFYFGGPGGCY</sequence>
<feature type="compositionally biased region" description="Basic and acidic residues" evidence="1">
    <location>
        <begin position="1"/>
        <end position="10"/>
    </location>
</feature>
<dbReference type="PANTHER" id="PTHR31589:SF223">
    <property type="entry name" value="PROTEIN, PUTATIVE (DUF239)-RELATED"/>
    <property type="match status" value="1"/>
</dbReference>
<dbReference type="InterPro" id="IPR004314">
    <property type="entry name" value="Neprosin"/>
</dbReference>
<feature type="domain" description="Neprosin PEP catalytic" evidence="2">
    <location>
        <begin position="1"/>
        <end position="233"/>
    </location>
</feature>
<dbReference type="GeneID" id="109716235"/>
<evidence type="ECO:0000313" key="3">
    <source>
        <dbReference type="Proteomes" id="UP000515123"/>
    </source>
</evidence>
<dbReference type="PANTHER" id="PTHR31589">
    <property type="entry name" value="PROTEIN, PUTATIVE (DUF239)-RELATED-RELATED"/>
    <property type="match status" value="1"/>
</dbReference>
<dbReference type="Pfam" id="PF03080">
    <property type="entry name" value="Neprosin"/>
    <property type="match status" value="2"/>
</dbReference>
<dbReference type="PROSITE" id="PS52045">
    <property type="entry name" value="NEPROSIN_PEP_CD"/>
    <property type="match status" value="1"/>
</dbReference>
<reference evidence="4" key="2">
    <citation type="submission" date="2025-08" db="UniProtKB">
        <authorList>
            <consortium name="RefSeq"/>
        </authorList>
    </citation>
    <scope>IDENTIFICATION</scope>
    <source>
        <tissue evidence="4">Leaf</tissue>
    </source>
</reference>
<reference evidence="3" key="1">
    <citation type="journal article" date="2015" name="Nat. Genet.">
        <title>The pineapple genome and the evolution of CAM photosynthesis.</title>
        <authorList>
            <person name="Ming R."/>
            <person name="VanBuren R."/>
            <person name="Wai C.M."/>
            <person name="Tang H."/>
            <person name="Schatz M.C."/>
            <person name="Bowers J.E."/>
            <person name="Lyons E."/>
            <person name="Wang M.L."/>
            <person name="Chen J."/>
            <person name="Biggers E."/>
            <person name="Zhang J."/>
            <person name="Huang L."/>
            <person name="Zhang L."/>
            <person name="Miao W."/>
            <person name="Zhang J."/>
            <person name="Ye Z."/>
            <person name="Miao C."/>
            <person name="Lin Z."/>
            <person name="Wang H."/>
            <person name="Zhou H."/>
            <person name="Yim W.C."/>
            <person name="Priest H.D."/>
            <person name="Zheng C."/>
            <person name="Woodhouse M."/>
            <person name="Edger P.P."/>
            <person name="Guyot R."/>
            <person name="Guo H.B."/>
            <person name="Guo H."/>
            <person name="Zheng G."/>
            <person name="Singh R."/>
            <person name="Sharma A."/>
            <person name="Min X."/>
            <person name="Zheng Y."/>
            <person name="Lee H."/>
            <person name="Gurtowski J."/>
            <person name="Sedlazeck F.J."/>
            <person name="Harkess A."/>
            <person name="McKain M.R."/>
            <person name="Liao Z."/>
            <person name="Fang J."/>
            <person name="Liu J."/>
            <person name="Zhang X."/>
            <person name="Zhang Q."/>
            <person name="Hu W."/>
            <person name="Qin Y."/>
            <person name="Wang K."/>
            <person name="Chen L.Y."/>
            <person name="Shirley N."/>
            <person name="Lin Y.R."/>
            <person name="Liu L.Y."/>
            <person name="Hernandez A.G."/>
            <person name="Wright C.L."/>
            <person name="Bulone V."/>
            <person name="Tuskan G.A."/>
            <person name="Heath K."/>
            <person name="Zee F."/>
            <person name="Moore P.H."/>
            <person name="Sunkar R."/>
            <person name="Leebens-Mack J.H."/>
            <person name="Mockler T."/>
            <person name="Bennetzen J.L."/>
            <person name="Freeling M."/>
            <person name="Sankoff D."/>
            <person name="Paterson A.H."/>
            <person name="Zhu X."/>
            <person name="Yang X."/>
            <person name="Smith J.A."/>
            <person name="Cushman J.C."/>
            <person name="Paull R.E."/>
            <person name="Yu Q."/>
        </authorList>
    </citation>
    <scope>NUCLEOTIDE SEQUENCE [LARGE SCALE GENOMIC DNA]</scope>
    <source>
        <strain evidence="3">cv. F153</strain>
    </source>
</reference>
<keyword evidence="3" id="KW-1185">Reference proteome</keyword>
<name>A0A6P5FUG3_ANACO</name>
<gene>
    <name evidence="4" type="primary">LOC109716235</name>
</gene>
<organism evidence="3 4">
    <name type="scientific">Ananas comosus</name>
    <name type="common">Pineapple</name>
    <name type="synonym">Ananas ananas</name>
    <dbReference type="NCBI Taxonomy" id="4615"/>
    <lineage>
        <taxon>Eukaryota</taxon>
        <taxon>Viridiplantae</taxon>
        <taxon>Streptophyta</taxon>
        <taxon>Embryophyta</taxon>
        <taxon>Tracheophyta</taxon>
        <taxon>Spermatophyta</taxon>
        <taxon>Magnoliopsida</taxon>
        <taxon>Liliopsida</taxon>
        <taxon>Poales</taxon>
        <taxon>Bromeliaceae</taxon>
        <taxon>Bromelioideae</taxon>
        <taxon>Ananas</taxon>
    </lineage>
</organism>
<dbReference type="AlphaFoldDB" id="A0A6P5FUG3"/>
<proteinExistence type="predicted"/>
<dbReference type="Proteomes" id="UP000515123">
    <property type="component" value="Linkage group 10"/>
</dbReference>
<evidence type="ECO:0000256" key="1">
    <source>
        <dbReference type="SAM" id="MobiDB-lite"/>
    </source>
</evidence>
<protein>
    <submittedName>
        <fullName evidence="4">Uncharacterized protein LOC109716235</fullName>
    </submittedName>
</protein>
<dbReference type="OrthoDB" id="650213at2759"/>
<evidence type="ECO:0000313" key="4">
    <source>
        <dbReference type="RefSeq" id="XP_020097153.1"/>
    </source>
</evidence>
<dbReference type="RefSeq" id="XP_020097153.1">
    <property type="nucleotide sequence ID" value="XM_020241564.1"/>
</dbReference>
<accession>A0A6P5FUG3</accession>